<dbReference type="InterPro" id="IPR050510">
    <property type="entry name" value="Cation_transp_ATPase_P-type"/>
</dbReference>
<dbReference type="Pfam" id="PF00689">
    <property type="entry name" value="Cation_ATPase_C"/>
    <property type="match status" value="1"/>
</dbReference>
<feature type="transmembrane region" description="Helical" evidence="11">
    <location>
        <begin position="734"/>
        <end position="754"/>
    </location>
</feature>
<keyword evidence="7" id="KW-0460">Magnesium</keyword>
<dbReference type="PRINTS" id="PR00120">
    <property type="entry name" value="HATPASE"/>
</dbReference>
<dbReference type="SUPFAM" id="SSF56784">
    <property type="entry name" value="HAD-like"/>
    <property type="match status" value="1"/>
</dbReference>
<keyword evidence="9 11" id="KW-1133">Transmembrane helix</keyword>
<dbReference type="GO" id="GO:0016887">
    <property type="term" value="F:ATP hydrolysis activity"/>
    <property type="evidence" value="ECO:0007669"/>
    <property type="project" value="InterPro"/>
</dbReference>
<comment type="similarity">
    <text evidence="2">Belongs to the cation transport ATPase (P-type) (TC 3.A.3) family. Type IIA subfamily.</text>
</comment>
<keyword evidence="4 11" id="KW-0812">Transmembrane</keyword>
<evidence type="ECO:0000313" key="13">
    <source>
        <dbReference type="EMBL" id="RAI04492.1"/>
    </source>
</evidence>
<dbReference type="SFLD" id="SFLDF00027">
    <property type="entry name" value="p-type_atpase"/>
    <property type="match status" value="1"/>
</dbReference>
<dbReference type="SUPFAM" id="SSF81653">
    <property type="entry name" value="Calcium ATPase, transduction domain A"/>
    <property type="match status" value="1"/>
</dbReference>
<dbReference type="SUPFAM" id="SSF81660">
    <property type="entry name" value="Metal cation-transporting ATPase, ATP-binding domain N"/>
    <property type="match status" value="1"/>
</dbReference>
<evidence type="ECO:0000256" key="9">
    <source>
        <dbReference type="ARBA" id="ARBA00022989"/>
    </source>
</evidence>
<dbReference type="SMART" id="SM00831">
    <property type="entry name" value="Cation_ATPase_N"/>
    <property type="match status" value="1"/>
</dbReference>
<dbReference type="GO" id="GO:0012505">
    <property type="term" value="C:endomembrane system"/>
    <property type="evidence" value="ECO:0007669"/>
    <property type="project" value="UniProtKB-SubCell"/>
</dbReference>
<dbReference type="Gene3D" id="3.40.50.1000">
    <property type="entry name" value="HAD superfamily/HAD-like"/>
    <property type="match status" value="1"/>
</dbReference>
<accession>A0A8B2P5Y6</accession>
<evidence type="ECO:0000256" key="7">
    <source>
        <dbReference type="ARBA" id="ARBA00022842"/>
    </source>
</evidence>
<evidence type="ECO:0000256" key="11">
    <source>
        <dbReference type="SAM" id="Phobius"/>
    </source>
</evidence>
<dbReference type="InterPro" id="IPR023298">
    <property type="entry name" value="ATPase_P-typ_TM_dom_sf"/>
</dbReference>
<dbReference type="Pfam" id="PF00122">
    <property type="entry name" value="E1-E2_ATPase"/>
    <property type="match status" value="1"/>
</dbReference>
<organism evidence="13 14">
    <name type="scientific">Acuticoccus sediminis</name>
    <dbReference type="NCBI Taxonomy" id="2184697"/>
    <lineage>
        <taxon>Bacteria</taxon>
        <taxon>Pseudomonadati</taxon>
        <taxon>Pseudomonadota</taxon>
        <taxon>Alphaproteobacteria</taxon>
        <taxon>Hyphomicrobiales</taxon>
        <taxon>Amorphaceae</taxon>
        <taxon>Acuticoccus</taxon>
    </lineage>
</organism>
<dbReference type="PROSITE" id="PS00154">
    <property type="entry name" value="ATPASE_E1_E2"/>
    <property type="match status" value="1"/>
</dbReference>
<evidence type="ECO:0000256" key="5">
    <source>
        <dbReference type="ARBA" id="ARBA00022741"/>
    </source>
</evidence>
<dbReference type="GO" id="GO:0005886">
    <property type="term" value="C:plasma membrane"/>
    <property type="evidence" value="ECO:0007669"/>
    <property type="project" value="TreeGrafter"/>
</dbReference>
<keyword evidence="8" id="KW-1278">Translocase</keyword>
<dbReference type="InterPro" id="IPR036412">
    <property type="entry name" value="HAD-like_sf"/>
</dbReference>
<comment type="caution">
    <text evidence="13">The sequence shown here is derived from an EMBL/GenBank/DDBJ whole genome shotgun (WGS) entry which is preliminary data.</text>
</comment>
<keyword evidence="3" id="KW-0597">Phosphoprotein</keyword>
<dbReference type="GO" id="GO:0030007">
    <property type="term" value="P:intracellular potassium ion homeostasis"/>
    <property type="evidence" value="ECO:0007669"/>
    <property type="project" value="TreeGrafter"/>
</dbReference>
<keyword evidence="5" id="KW-0547">Nucleotide-binding</keyword>
<evidence type="ECO:0000256" key="10">
    <source>
        <dbReference type="ARBA" id="ARBA00023136"/>
    </source>
</evidence>
<feature type="transmembrane region" description="Helical" evidence="11">
    <location>
        <begin position="267"/>
        <end position="288"/>
    </location>
</feature>
<feature type="transmembrane region" description="Helical" evidence="11">
    <location>
        <begin position="632"/>
        <end position="655"/>
    </location>
</feature>
<name>A0A8B2P5Y6_9HYPH</name>
<dbReference type="InterPro" id="IPR001757">
    <property type="entry name" value="P_typ_ATPase"/>
</dbReference>
<dbReference type="GO" id="GO:0005391">
    <property type="term" value="F:P-type sodium:potassium-exchanging transporter activity"/>
    <property type="evidence" value="ECO:0007669"/>
    <property type="project" value="TreeGrafter"/>
</dbReference>
<evidence type="ECO:0000256" key="2">
    <source>
        <dbReference type="ARBA" id="ARBA00005675"/>
    </source>
</evidence>
<evidence type="ECO:0000256" key="8">
    <source>
        <dbReference type="ARBA" id="ARBA00022967"/>
    </source>
</evidence>
<evidence type="ECO:0000256" key="1">
    <source>
        <dbReference type="ARBA" id="ARBA00004127"/>
    </source>
</evidence>
<feature type="transmembrane region" description="Helical" evidence="11">
    <location>
        <begin position="233"/>
        <end position="255"/>
    </location>
</feature>
<feature type="transmembrane region" description="Helical" evidence="11">
    <location>
        <begin position="709"/>
        <end position="728"/>
    </location>
</feature>
<dbReference type="SFLD" id="SFLDG00002">
    <property type="entry name" value="C1.7:_P-type_atpase_like"/>
    <property type="match status" value="1"/>
</dbReference>
<keyword evidence="6" id="KW-0067">ATP-binding</keyword>
<evidence type="ECO:0000313" key="14">
    <source>
        <dbReference type="Proteomes" id="UP000249590"/>
    </source>
</evidence>
<dbReference type="PRINTS" id="PR00119">
    <property type="entry name" value="CATATPASE"/>
</dbReference>
<protein>
    <submittedName>
        <fullName evidence="13">ATPase</fullName>
    </submittedName>
</protein>
<dbReference type="Gene3D" id="2.70.150.10">
    <property type="entry name" value="Calcium-transporting ATPase, cytoplasmic transduction domain A"/>
    <property type="match status" value="1"/>
</dbReference>
<dbReference type="PANTHER" id="PTHR43294:SF20">
    <property type="entry name" value="P-TYPE ATPASE"/>
    <property type="match status" value="1"/>
</dbReference>
<evidence type="ECO:0000259" key="12">
    <source>
        <dbReference type="SMART" id="SM00831"/>
    </source>
</evidence>
<dbReference type="Proteomes" id="UP000249590">
    <property type="component" value="Unassembled WGS sequence"/>
</dbReference>
<keyword evidence="14" id="KW-1185">Reference proteome</keyword>
<dbReference type="GO" id="GO:0006883">
    <property type="term" value="P:intracellular sodium ion homeostasis"/>
    <property type="evidence" value="ECO:0007669"/>
    <property type="project" value="TreeGrafter"/>
</dbReference>
<gene>
    <name evidence="13" type="ORF">DLJ53_03430</name>
</gene>
<dbReference type="Pfam" id="PF00690">
    <property type="entry name" value="Cation_ATPase_N"/>
    <property type="match status" value="1"/>
</dbReference>
<dbReference type="EMBL" id="QHHQ01000001">
    <property type="protein sequence ID" value="RAI04492.1"/>
    <property type="molecule type" value="Genomic_DNA"/>
</dbReference>
<dbReference type="InterPro" id="IPR023214">
    <property type="entry name" value="HAD_sf"/>
</dbReference>
<dbReference type="InterPro" id="IPR044492">
    <property type="entry name" value="P_typ_ATPase_HD_dom"/>
</dbReference>
<feature type="transmembrane region" description="Helical" evidence="11">
    <location>
        <begin position="661"/>
        <end position="681"/>
    </location>
</feature>
<comment type="subcellular location">
    <subcellularLocation>
        <location evidence="1">Endomembrane system</location>
        <topology evidence="1">Multi-pass membrane protein</topology>
    </subcellularLocation>
</comment>
<dbReference type="SFLD" id="SFLDS00003">
    <property type="entry name" value="Haloacid_Dehalogenase"/>
    <property type="match status" value="1"/>
</dbReference>
<dbReference type="InterPro" id="IPR004014">
    <property type="entry name" value="ATPase_P-typ_cation-transptr_N"/>
</dbReference>
<feature type="transmembrane region" description="Helical" evidence="11">
    <location>
        <begin position="74"/>
        <end position="91"/>
    </location>
</feature>
<dbReference type="InterPro" id="IPR008250">
    <property type="entry name" value="ATPase_P-typ_transduc_dom_A_sf"/>
</dbReference>
<dbReference type="FunFam" id="2.70.150.10:FF:000160">
    <property type="entry name" value="Sarcoplasmic/endoplasmic reticulum calcium ATPase 1"/>
    <property type="match status" value="1"/>
</dbReference>
<dbReference type="OrthoDB" id="9807843at2"/>
<dbReference type="Gene3D" id="1.20.1110.10">
    <property type="entry name" value="Calcium-transporting ATPase, transmembrane domain"/>
    <property type="match status" value="2"/>
</dbReference>
<dbReference type="GO" id="GO:0005524">
    <property type="term" value="F:ATP binding"/>
    <property type="evidence" value="ECO:0007669"/>
    <property type="project" value="UniProtKB-KW"/>
</dbReference>
<evidence type="ECO:0000256" key="3">
    <source>
        <dbReference type="ARBA" id="ARBA00022553"/>
    </source>
</evidence>
<proteinExistence type="inferred from homology"/>
<dbReference type="GO" id="GO:1990573">
    <property type="term" value="P:potassium ion import across plasma membrane"/>
    <property type="evidence" value="ECO:0007669"/>
    <property type="project" value="TreeGrafter"/>
</dbReference>
<evidence type="ECO:0000256" key="4">
    <source>
        <dbReference type="ARBA" id="ARBA00022692"/>
    </source>
</evidence>
<dbReference type="InterPro" id="IPR059000">
    <property type="entry name" value="ATPase_P-type_domA"/>
</dbReference>
<dbReference type="PANTHER" id="PTHR43294">
    <property type="entry name" value="SODIUM/POTASSIUM-TRANSPORTING ATPASE SUBUNIT ALPHA"/>
    <property type="match status" value="1"/>
</dbReference>
<sequence>MDPQGVLDAHRVTALGLSHEEAKSRLGRHGPNRIATAPPVSSWAILVAQLASPVVWLLAAATALSLTLGDVAEAVAIIVVLGMNTLIGFVAEQRAVRSMEALRRLDVATTRVRRAGSIGTVPAHEVVPGDIVLLEAGDRVPADMRLLEASRLAADESMLTGESVAAGKSVAAVAAGTPVPDRTPMLFKGTALTTGSAVAVVTATGPATEIGRIATLALDAGTDRSRLEERLTVLARQLIWLTLAVAVVIAIVGIVSGEPVVRMVEAAIALAIAAIPEGLPVVATLTLARGMLRMARENALVRSLGAVETLGATTVILTDKTGTITENHMAVERLVGLGGDADEDPLRGRALGIGVLCSNADLDKAGEGTGDPLEVALLEAAVASGMDIGAARQERPRLVEHAFDPDLRMMATVHGGADTVVAVKGAPEAVLAVCTKAATAAGPVPLGDAERAVLREAMDDLAASGLRLIALADASGEVDAARPFHDLTFVAVAALRDPPREDIPAAIAACHRAGIHVVMVTGDHEVTARAIARSVGLADRGPEPAVHARVTPEDKLKLVVGFQAAGETVAMTGDGVNDAPALRQADIGVAMGIRGTDVARESADIVLLDDAFSTIVTAVREGRVIFANIRRFCVYLLSCNLGEILLIGLALLVGLPLPLTPLQILFLNLVTDVFPAFALAATRGDARVLDEPPRPPEEPILARRQWTDVVILGVVIGLAPLAAFLMTLEQGAALENAATVAFLAIGLAQIWHVLSMRDVKGGWLVNPITTNPFLWGAVALSLAFFALALALPGLRGVLGLVVPTTGEWVLAVGASLVPLAAGQILLAVRRMRGGRSTARAVERATR</sequence>
<evidence type="ECO:0000256" key="6">
    <source>
        <dbReference type="ARBA" id="ARBA00022840"/>
    </source>
</evidence>
<dbReference type="SUPFAM" id="SSF81665">
    <property type="entry name" value="Calcium ATPase, transmembrane domain M"/>
    <property type="match status" value="1"/>
</dbReference>
<dbReference type="GO" id="GO:0036376">
    <property type="term" value="P:sodium ion export across plasma membrane"/>
    <property type="evidence" value="ECO:0007669"/>
    <property type="project" value="TreeGrafter"/>
</dbReference>
<feature type="domain" description="Cation-transporting P-type ATPase N-terminal" evidence="12">
    <location>
        <begin position="8"/>
        <end position="70"/>
    </location>
</feature>
<dbReference type="AlphaFoldDB" id="A0A8B2P5Y6"/>
<feature type="transmembrane region" description="Helical" evidence="11">
    <location>
        <begin position="774"/>
        <end position="802"/>
    </location>
</feature>
<dbReference type="InterPro" id="IPR006068">
    <property type="entry name" value="ATPase_P-typ_cation-transptr_C"/>
</dbReference>
<dbReference type="NCBIfam" id="TIGR01494">
    <property type="entry name" value="ATPase_P-type"/>
    <property type="match status" value="2"/>
</dbReference>
<dbReference type="InterPro" id="IPR023299">
    <property type="entry name" value="ATPase_P-typ_cyto_dom_N"/>
</dbReference>
<dbReference type="Pfam" id="PF13246">
    <property type="entry name" value="Cation_ATPase"/>
    <property type="match status" value="1"/>
</dbReference>
<keyword evidence="10 11" id="KW-0472">Membrane</keyword>
<feature type="transmembrane region" description="Helical" evidence="11">
    <location>
        <begin position="808"/>
        <end position="828"/>
    </location>
</feature>
<dbReference type="InterPro" id="IPR018303">
    <property type="entry name" value="ATPase_P-typ_P_site"/>
</dbReference>
<feature type="transmembrane region" description="Helical" evidence="11">
    <location>
        <begin position="43"/>
        <end position="68"/>
    </location>
</feature>
<dbReference type="GO" id="GO:1902600">
    <property type="term" value="P:proton transmembrane transport"/>
    <property type="evidence" value="ECO:0007669"/>
    <property type="project" value="TreeGrafter"/>
</dbReference>
<reference evidence="13 14" key="1">
    <citation type="submission" date="2018-05" db="EMBL/GenBank/DDBJ databases">
        <title>Acuticoccus sediminis sp. nov., isolated from deep-sea sediment of Indian Ocean.</title>
        <authorList>
            <person name="Liu X."/>
            <person name="Lai Q."/>
            <person name="Du Y."/>
            <person name="Sun F."/>
            <person name="Zhang X."/>
            <person name="Wang S."/>
            <person name="Shao Z."/>
        </authorList>
    </citation>
    <scope>NUCLEOTIDE SEQUENCE [LARGE SCALE GENOMIC DNA]</scope>
    <source>
        <strain evidence="13 14">PTG4-2</strain>
    </source>
</reference>
<dbReference type="Gene3D" id="3.40.1110.10">
    <property type="entry name" value="Calcium-transporting ATPase, cytoplasmic domain N"/>
    <property type="match status" value="1"/>
</dbReference>